<dbReference type="FunFam" id="3.90.1440.10:FF:000003">
    <property type="entry name" value="Preprotein translocase SecA subunit"/>
    <property type="match status" value="1"/>
</dbReference>
<comment type="subunit">
    <text evidence="15">Monomer and homodimer. Part of the essential Sec protein translocation apparatus which comprises SecA, SecYEG and auxiliary proteins SecDF. Other proteins may also be involved.</text>
</comment>
<dbReference type="GO" id="GO:0008564">
    <property type="term" value="F:protein-exporting ATPase activity"/>
    <property type="evidence" value="ECO:0007669"/>
    <property type="project" value="UniProtKB-EC"/>
</dbReference>
<evidence type="ECO:0000313" key="21">
    <source>
        <dbReference type="Proteomes" id="UP000176424"/>
    </source>
</evidence>
<evidence type="ECO:0000256" key="4">
    <source>
        <dbReference type="ARBA" id="ARBA00022448"/>
    </source>
</evidence>
<dbReference type="GO" id="GO:0017038">
    <property type="term" value="P:protein import"/>
    <property type="evidence" value="ECO:0007669"/>
    <property type="project" value="InterPro"/>
</dbReference>
<dbReference type="SUPFAM" id="SSF81767">
    <property type="entry name" value="Pre-protein crosslinking domain of SecA"/>
    <property type="match status" value="1"/>
</dbReference>
<dbReference type="EMBL" id="MEXR01000048">
    <property type="protein sequence ID" value="OGD08850.1"/>
    <property type="molecule type" value="Genomic_DNA"/>
</dbReference>
<comment type="cofactor">
    <cofactor evidence="1">
        <name>Zn(2+)</name>
        <dbReference type="ChEBI" id="CHEBI:29105"/>
    </cofactor>
</comment>
<evidence type="ECO:0000256" key="10">
    <source>
        <dbReference type="ARBA" id="ARBA00022840"/>
    </source>
</evidence>
<dbReference type="STRING" id="1797263.A2397_05395"/>
<feature type="binding site" evidence="15">
    <location>
        <position position="89"/>
    </location>
    <ligand>
        <name>ATP</name>
        <dbReference type="ChEBI" id="CHEBI:30616"/>
    </ligand>
</feature>
<feature type="domain" description="SecA family profile" evidence="19">
    <location>
        <begin position="4"/>
        <end position="626"/>
    </location>
</feature>
<dbReference type="NCBIfam" id="TIGR00963">
    <property type="entry name" value="secA"/>
    <property type="match status" value="1"/>
</dbReference>
<dbReference type="Pfam" id="PF07517">
    <property type="entry name" value="SecA_DEAD"/>
    <property type="match status" value="1"/>
</dbReference>
<dbReference type="GO" id="GO:0006605">
    <property type="term" value="P:protein targeting"/>
    <property type="evidence" value="ECO:0007669"/>
    <property type="project" value="UniProtKB-UniRule"/>
</dbReference>
<protein>
    <recommendedName>
        <fullName evidence="15 16">Protein translocase subunit SecA</fullName>
        <ecNumber evidence="15">7.4.2.8</ecNumber>
    </recommendedName>
</protein>
<keyword evidence="11 15" id="KW-0653">Protein transport</keyword>
<dbReference type="PROSITE" id="PS51196">
    <property type="entry name" value="SECA_MOTOR_DEAD"/>
    <property type="match status" value="1"/>
</dbReference>
<dbReference type="GO" id="GO:0005524">
    <property type="term" value="F:ATP binding"/>
    <property type="evidence" value="ECO:0007669"/>
    <property type="project" value="UniProtKB-UniRule"/>
</dbReference>
<comment type="subcellular location">
    <subcellularLocation>
        <location evidence="15">Cell membrane</location>
        <topology evidence="15">Peripheral membrane protein</topology>
        <orientation evidence="15">Cytoplasmic side</orientation>
    </subcellularLocation>
    <subcellularLocation>
        <location evidence="15">Cytoplasm</location>
    </subcellularLocation>
    <subcellularLocation>
        <location evidence="2">Membrane</location>
        <topology evidence="2">Peripheral membrane protein</topology>
    </subcellularLocation>
    <text evidence="15">Distribution is 50-50.</text>
</comment>
<accession>A0A1F4ZRI0</accession>
<keyword evidence="4 15" id="KW-0813">Transport</keyword>
<evidence type="ECO:0000256" key="3">
    <source>
        <dbReference type="ARBA" id="ARBA00007650"/>
    </source>
</evidence>
<dbReference type="HAMAP" id="MF_01382">
    <property type="entry name" value="SecA"/>
    <property type="match status" value="1"/>
</dbReference>
<dbReference type="PANTHER" id="PTHR30612:SF0">
    <property type="entry name" value="CHLOROPLAST PROTEIN-TRANSPORTING ATPASE"/>
    <property type="match status" value="1"/>
</dbReference>
<dbReference type="PROSITE" id="PS51192">
    <property type="entry name" value="HELICASE_ATP_BIND_1"/>
    <property type="match status" value="1"/>
</dbReference>
<evidence type="ECO:0000256" key="1">
    <source>
        <dbReference type="ARBA" id="ARBA00001947"/>
    </source>
</evidence>
<dbReference type="SUPFAM" id="SSF81886">
    <property type="entry name" value="Helical scaffold and wing domains of SecA"/>
    <property type="match status" value="1"/>
</dbReference>
<dbReference type="Gene3D" id="1.10.3060.10">
    <property type="entry name" value="Helical scaffold and wing domains of SecA"/>
    <property type="match status" value="1"/>
</dbReference>
<evidence type="ECO:0000256" key="7">
    <source>
        <dbReference type="ARBA" id="ARBA00022723"/>
    </source>
</evidence>
<dbReference type="InterPro" id="IPR014018">
    <property type="entry name" value="SecA_motor_DEAD"/>
</dbReference>
<dbReference type="GO" id="GO:0043952">
    <property type="term" value="P:protein transport by the Sec complex"/>
    <property type="evidence" value="ECO:0007669"/>
    <property type="project" value="UniProtKB-ARBA"/>
</dbReference>
<proteinExistence type="inferred from homology"/>
<evidence type="ECO:0000256" key="14">
    <source>
        <dbReference type="ARBA" id="ARBA00023136"/>
    </source>
</evidence>
<evidence type="ECO:0000259" key="18">
    <source>
        <dbReference type="PROSITE" id="PS51192"/>
    </source>
</evidence>
<organism evidence="20 21">
    <name type="scientific">Candidatus Amesbacteria bacterium RIFOXYB1_FULL_44_23</name>
    <dbReference type="NCBI Taxonomy" id="1797263"/>
    <lineage>
        <taxon>Bacteria</taxon>
        <taxon>Candidatus Amesiibacteriota</taxon>
    </lineage>
</organism>
<keyword evidence="9" id="KW-0862">Zinc</keyword>
<keyword evidence="7" id="KW-0479">Metal-binding</keyword>
<evidence type="ECO:0000256" key="16">
    <source>
        <dbReference type="RuleBase" id="RU003874"/>
    </source>
</evidence>
<sequence length="932" mass="104914">MALFNKLFSKFLDFNQKEINRLVATVAEVNLLTAKFAKLKKPEDFSSYTADLKNRLTEGQTLNQVLPEAFALAREASERAIGLRPYDVQLMAAMCFHEGKVAEQRTGEGKTLSAVPALYLNALTGKGAHLVTVNDYLARRDAGWNGPTFHLLGLSVGVIMHEKSFLYDPQYFDPAHGDDRLAHLRPCDRKVAYSADITYGTNNEFGFDYLRDNMVGSLEEKSQRGHHFAIVDEVDSILIDEARTPLIISMPDTEPTQKYYEFAKLVDRLSADTDYIIDEKHRTANLSEHGLKKVEKMLNVENLYEKDFDTIHHVENALKARALFIKDKDYIIRENQVVIVDEFTGRLMPGRRWSEGIHQAVEAKENVTIQQESKTMATISFQNYFRMYEKLSGMTGTAATEAEELNKIYKLEVVIIPTNKPMVRADHADIIYKTTRAKYTALANLIGELHKKGQPILVGTTSIEKNEIVSDLLHHKKIPHQLLNAKNHEKEATIISEAGRLGAVTIATNIAGRGVDIILGGTPPPNPKFVLGDDRLTEAAYKKELAKWQKAHDDVVAAGGLYVIGTERHESRRIDNQLRGRSGRQGDPGATRFYLSLDDDIMRIFGGDQVAKIMGFLKIPEDEPIEHGMVSKAIEQAQVKVEGFNFDARKSVVEYDDVMNKQREIVYGLRNRVLNGEVTDQEILEKLQKNLKNVINMYAPRGIVESEVLPITTALVDIIPFDDASQQALSDQFQKLGTADEISKMTDGIVADTLEKRKDQVGEQNWQQIKKFAYLSSIDHLWVEHLDAVDDLRSGISLRGYGQRDPLVEYKGEAFSMFERLVTQIDSEFGKRLFRIQIGDPRQAPPPKAIEIKPNFDISTQDSVPSTQNQADSPARKLPFMKGKPKTVSPDFLSAMQGLQKGGVENKTKNLGRNDPCWCGSGKKYKRCHYPN</sequence>
<dbReference type="GO" id="GO:0065002">
    <property type="term" value="P:intracellular protein transmembrane transport"/>
    <property type="evidence" value="ECO:0007669"/>
    <property type="project" value="UniProtKB-UniRule"/>
</dbReference>
<feature type="region of interest" description="Disordered" evidence="17">
    <location>
        <begin position="857"/>
        <end position="883"/>
    </location>
</feature>
<feature type="domain" description="Helicase ATP-binding" evidence="18">
    <location>
        <begin position="91"/>
        <end position="272"/>
    </location>
</feature>
<keyword evidence="5 15" id="KW-1003">Cell membrane</keyword>
<dbReference type="SUPFAM" id="SSF52540">
    <property type="entry name" value="P-loop containing nucleoside triphosphate hydrolases"/>
    <property type="match status" value="2"/>
</dbReference>
<dbReference type="AlphaFoldDB" id="A0A1F4ZRI0"/>
<dbReference type="InterPro" id="IPR036266">
    <property type="entry name" value="SecA_Wing/Scaffold_sf"/>
</dbReference>
<evidence type="ECO:0000256" key="9">
    <source>
        <dbReference type="ARBA" id="ARBA00022833"/>
    </source>
</evidence>
<dbReference type="InterPro" id="IPR044722">
    <property type="entry name" value="SecA_SF2_C"/>
</dbReference>
<keyword evidence="14 15" id="KW-0472">Membrane</keyword>
<dbReference type="InterPro" id="IPR027417">
    <property type="entry name" value="P-loop_NTPase"/>
</dbReference>
<dbReference type="Proteomes" id="UP000176424">
    <property type="component" value="Unassembled WGS sequence"/>
</dbReference>
<dbReference type="GO" id="GO:0031522">
    <property type="term" value="C:cell envelope Sec protein transport complex"/>
    <property type="evidence" value="ECO:0007669"/>
    <property type="project" value="TreeGrafter"/>
</dbReference>
<dbReference type="FunFam" id="3.40.50.300:FF:000113">
    <property type="entry name" value="Preprotein translocase subunit SecA"/>
    <property type="match status" value="1"/>
</dbReference>
<dbReference type="GO" id="GO:0005829">
    <property type="term" value="C:cytosol"/>
    <property type="evidence" value="ECO:0007669"/>
    <property type="project" value="TreeGrafter"/>
</dbReference>
<keyword evidence="6 15" id="KW-0963">Cytoplasm</keyword>
<evidence type="ECO:0000256" key="17">
    <source>
        <dbReference type="SAM" id="MobiDB-lite"/>
    </source>
</evidence>
<evidence type="ECO:0000313" key="20">
    <source>
        <dbReference type="EMBL" id="OGD08850.1"/>
    </source>
</evidence>
<dbReference type="Pfam" id="PF07516">
    <property type="entry name" value="SecA_SW"/>
    <property type="match status" value="1"/>
</dbReference>
<dbReference type="InterPro" id="IPR000185">
    <property type="entry name" value="SecA"/>
</dbReference>
<dbReference type="InterPro" id="IPR004027">
    <property type="entry name" value="SEC_C_motif"/>
</dbReference>
<evidence type="ECO:0000256" key="11">
    <source>
        <dbReference type="ARBA" id="ARBA00022927"/>
    </source>
</evidence>
<feature type="compositionally biased region" description="Polar residues" evidence="17">
    <location>
        <begin position="857"/>
        <end position="872"/>
    </location>
</feature>
<gene>
    <name evidence="15" type="primary">secA</name>
    <name evidence="20" type="ORF">A2397_05395</name>
</gene>
<dbReference type="CDD" id="cd18803">
    <property type="entry name" value="SF2_C_secA"/>
    <property type="match status" value="1"/>
</dbReference>
<comment type="function">
    <text evidence="15">Part of the Sec protein translocase complex. Interacts with the SecYEG preprotein conducting channel. Has a central role in coupling the hydrolysis of ATP to the transfer of proteins into and across the cell membrane, serving as an ATP-driven molecular motor driving the stepwise translocation of polypeptide chains across the membrane.</text>
</comment>
<dbReference type="NCBIfam" id="NF009538">
    <property type="entry name" value="PRK12904.1"/>
    <property type="match status" value="1"/>
</dbReference>
<name>A0A1F4ZRI0_9BACT</name>
<dbReference type="PRINTS" id="PR00906">
    <property type="entry name" value="SECA"/>
</dbReference>
<dbReference type="InterPro" id="IPR014001">
    <property type="entry name" value="Helicase_ATP-bd"/>
</dbReference>
<evidence type="ECO:0000259" key="19">
    <source>
        <dbReference type="PROSITE" id="PS51196"/>
    </source>
</evidence>
<evidence type="ECO:0000256" key="2">
    <source>
        <dbReference type="ARBA" id="ARBA00004170"/>
    </source>
</evidence>
<dbReference type="InterPro" id="IPR011130">
    <property type="entry name" value="SecA_preprotein_X-link_dom"/>
</dbReference>
<dbReference type="SMART" id="SM00957">
    <property type="entry name" value="SecA_DEAD"/>
    <property type="match status" value="1"/>
</dbReference>
<feature type="binding site" evidence="15">
    <location>
        <begin position="107"/>
        <end position="111"/>
    </location>
    <ligand>
        <name>ATP</name>
        <dbReference type="ChEBI" id="CHEBI:30616"/>
    </ligand>
</feature>
<reference evidence="20 21" key="1">
    <citation type="journal article" date="2016" name="Nat. Commun.">
        <title>Thousands of microbial genomes shed light on interconnected biogeochemical processes in an aquifer system.</title>
        <authorList>
            <person name="Anantharaman K."/>
            <person name="Brown C.T."/>
            <person name="Hug L.A."/>
            <person name="Sharon I."/>
            <person name="Castelle C.J."/>
            <person name="Probst A.J."/>
            <person name="Thomas B.C."/>
            <person name="Singh A."/>
            <person name="Wilkins M.J."/>
            <person name="Karaoz U."/>
            <person name="Brodie E.L."/>
            <person name="Williams K.H."/>
            <person name="Hubbard S.S."/>
            <person name="Banfield J.F."/>
        </authorList>
    </citation>
    <scope>NUCLEOTIDE SEQUENCE [LARGE SCALE GENOMIC DNA]</scope>
</reference>
<evidence type="ECO:0000256" key="5">
    <source>
        <dbReference type="ARBA" id="ARBA00022475"/>
    </source>
</evidence>
<evidence type="ECO:0000256" key="13">
    <source>
        <dbReference type="ARBA" id="ARBA00023010"/>
    </source>
</evidence>
<dbReference type="InterPro" id="IPR011115">
    <property type="entry name" value="SecA_DEAD"/>
</dbReference>
<dbReference type="Pfam" id="PF21090">
    <property type="entry name" value="P-loop_SecA"/>
    <property type="match status" value="1"/>
</dbReference>
<evidence type="ECO:0000256" key="15">
    <source>
        <dbReference type="HAMAP-Rule" id="MF_01382"/>
    </source>
</evidence>
<dbReference type="CDD" id="cd17928">
    <property type="entry name" value="DEXDc_SecA"/>
    <property type="match status" value="1"/>
</dbReference>
<keyword evidence="10 15" id="KW-0067">ATP-binding</keyword>
<dbReference type="EC" id="7.4.2.8" evidence="15"/>
<evidence type="ECO:0000256" key="8">
    <source>
        <dbReference type="ARBA" id="ARBA00022741"/>
    </source>
</evidence>
<dbReference type="Pfam" id="PF01043">
    <property type="entry name" value="SecA_PP_bind"/>
    <property type="match status" value="1"/>
</dbReference>
<dbReference type="Gene3D" id="3.10.450.50">
    <property type="match status" value="1"/>
</dbReference>
<comment type="catalytic activity">
    <reaction evidence="15">
        <text>ATP + H2O + cellular proteinSide 1 = ADP + phosphate + cellular proteinSide 2.</text>
        <dbReference type="EC" id="7.4.2.8"/>
    </reaction>
</comment>
<keyword evidence="13 15" id="KW-0811">Translocation</keyword>
<dbReference type="PANTHER" id="PTHR30612">
    <property type="entry name" value="SECA INNER MEMBRANE COMPONENT OF SEC PROTEIN SECRETION SYSTEM"/>
    <property type="match status" value="1"/>
</dbReference>
<comment type="caution">
    <text evidence="20">The sequence shown here is derived from an EMBL/GenBank/DDBJ whole genome shotgun (WGS) entry which is preliminary data.</text>
</comment>
<dbReference type="GO" id="GO:0046872">
    <property type="term" value="F:metal ion binding"/>
    <property type="evidence" value="ECO:0007669"/>
    <property type="project" value="UniProtKB-KW"/>
</dbReference>
<comment type="similarity">
    <text evidence="3 15 16">Belongs to the SecA family.</text>
</comment>
<keyword evidence="8 15" id="KW-0547">Nucleotide-binding</keyword>
<dbReference type="InterPro" id="IPR011116">
    <property type="entry name" value="SecA_Wing/Scaffold"/>
</dbReference>
<dbReference type="Pfam" id="PF02810">
    <property type="entry name" value="SEC-C"/>
    <property type="match status" value="1"/>
</dbReference>
<dbReference type="GO" id="GO:0005886">
    <property type="term" value="C:plasma membrane"/>
    <property type="evidence" value="ECO:0007669"/>
    <property type="project" value="UniProtKB-SubCell"/>
</dbReference>
<keyword evidence="12 15" id="KW-1278">Translocase</keyword>
<evidence type="ECO:0000256" key="6">
    <source>
        <dbReference type="ARBA" id="ARBA00022490"/>
    </source>
</evidence>
<dbReference type="SMART" id="SM00958">
    <property type="entry name" value="SecA_PP_bind"/>
    <property type="match status" value="1"/>
</dbReference>
<evidence type="ECO:0000256" key="12">
    <source>
        <dbReference type="ARBA" id="ARBA00022967"/>
    </source>
</evidence>
<dbReference type="Gene3D" id="3.40.50.300">
    <property type="entry name" value="P-loop containing nucleotide triphosphate hydrolases"/>
    <property type="match status" value="2"/>
</dbReference>
<feature type="binding site" evidence="15">
    <location>
        <position position="516"/>
    </location>
    <ligand>
        <name>ATP</name>
        <dbReference type="ChEBI" id="CHEBI:30616"/>
    </ligand>
</feature>
<dbReference type="Gene3D" id="3.90.1440.10">
    <property type="entry name" value="SecA, preprotein cross-linking domain"/>
    <property type="match status" value="1"/>
</dbReference>
<dbReference type="InterPro" id="IPR036670">
    <property type="entry name" value="SecA_X-link_sf"/>
</dbReference>